<accession>A0A0K1QB29</accession>
<gene>
    <name evidence="2" type="ORF">AKJ09_09283</name>
</gene>
<evidence type="ECO:0000313" key="2">
    <source>
        <dbReference type="EMBL" id="AKV02620.1"/>
    </source>
</evidence>
<name>A0A0K1QB29_9BACT</name>
<dbReference type="RefSeq" id="WP_169927125.1">
    <property type="nucleotide sequence ID" value="NZ_CP012333.1"/>
</dbReference>
<dbReference type="KEGG" id="llu:AKJ09_09283"/>
<dbReference type="AlphaFoldDB" id="A0A0K1QB29"/>
<evidence type="ECO:0000256" key="1">
    <source>
        <dbReference type="SAM" id="MobiDB-lite"/>
    </source>
</evidence>
<feature type="compositionally biased region" description="Low complexity" evidence="1">
    <location>
        <begin position="153"/>
        <end position="169"/>
    </location>
</feature>
<dbReference type="Proteomes" id="UP000064967">
    <property type="component" value="Chromosome"/>
</dbReference>
<dbReference type="STRING" id="1391654.AKJ09_09283"/>
<reference evidence="2 3" key="1">
    <citation type="submission" date="2015-08" db="EMBL/GenBank/DDBJ databases">
        <authorList>
            <person name="Babu N.S."/>
            <person name="Beckwith C.J."/>
            <person name="Beseler K.G."/>
            <person name="Brison A."/>
            <person name="Carone J.V."/>
            <person name="Caskin T.P."/>
            <person name="Diamond M."/>
            <person name="Durham M.E."/>
            <person name="Foxe J.M."/>
            <person name="Go M."/>
            <person name="Henderson B.A."/>
            <person name="Jones I.B."/>
            <person name="McGettigan J.A."/>
            <person name="Micheletti S.J."/>
            <person name="Nasrallah M.E."/>
            <person name="Ortiz D."/>
            <person name="Piller C.R."/>
            <person name="Privatt S.R."/>
            <person name="Schneider S.L."/>
            <person name="Sharp S."/>
            <person name="Smith T.C."/>
            <person name="Stanton J.D."/>
            <person name="Ullery H.E."/>
            <person name="Wilson R.J."/>
            <person name="Serrano M.G."/>
            <person name="Buck G."/>
            <person name="Lee V."/>
            <person name="Wang Y."/>
            <person name="Carvalho R."/>
            <person name="Voegtly L."/>
            <person name="Shi R."/>
            <person name="Duckworth R."/>
            <person name="Johnson A."/>
            <person name="Loviza R."/>
            <person name="Walstead R."/>
            <person name="Shah Z."/>
            <person name="Kiflezghi M."/>
            <person name="Wade K."/>
            <person name="Ball S.L."/>
            <person name="Bradley K.W."/>
            <person name="Asai D.J."/>
            <person name="Bowman C.A."/>
            <person name="Russell D.A."/>
            <person name="Pope W.H."/>
            <person name="Jacobs-Sera D."/>
            <person name="Hendrix R.W."/>
            <person name="Hatfull G.F."/>
        </authorList>
    </citation>
    <scope>NUCLEOTIDE SEQUENCE [LARGE SCALE GENOMIC DNA]</scope>
    <source>
        <strain evidence="2 3">DSM 27648</strain>
    </source>
</reference>
<keyword evidence="3" id="KW-1185">Reference proteome</keyword>
<organism evidence="2 3">
    <name type="scientific">Labilithrix luteola</name>
    <dbReference type="NCBI Taxonomy" id="1391654"/>
    <lineage>
        <taxon>Bacteria</taxon>
        <taxon>Pseudomonadati</taxon>
        <taxon>Myxococcota</taxon>
        <taxon>Polyangia</taxon>
        <taxon>Polyangiales</taxon>
        <taxon>Labilitrichaceae</taxon>
        <taxon>Labilithrix</taxon>
    </lineage>
</organism>
<protein>
    <submittedName>
        <fullName evidence="2">Uncharacterized protein</fullName>
    </submittedName>
</protein>
<proteinExistence type="predicted"/>
<sequence>MDDLGPDEQKWLDVLRSSSEPTTNDRARVRASVLATIAGGAVGTSTAAAASTAAAGPGVAKVGAVASAAGSTSLFTGGLKVGLAVVVLAVGGGGAFVAVKRPTTVTPVAAAASAAAPTEREAPAAAPAELPAGMAEPQATPVGATPQPETVDRSPAAVSARPAARRAASTPKMTAESDDIDAQLVLITQAQRALERGEPNAALTALARHERDYPRGSLAPEREGLRAIASCDAKRSNGRALAERFVAANPSSPLVARIRKSCLSQ</sequence>
<feature type="region of interest" description="Disordered" evidence="1">
    <location>
        <begin position="135"/>
        <end position="176"/>
    </location>
</feature>
<evidence type="ECO:0000313" key="3">
    <source>
        <dbReference type="Proteomes" id="UP000064967"/>
    </source>
</evidence>
<dbReference type="EMBL" id="CP012333">
    <property type="protein sequence ID" value="AKV02620.1"/>
    <property type="molecule type" value="Genomic_DNA"/>
</dbReference>